<evidence type="ECO:0000256" key="3">
    <source>
        <dbReference type="SAM" id="Phobius"/>
    </source>
</evidence>
<sequence length="413" mass="44537">MDKKNKVQSVFSNAALWISIISVASIAFLLTVSYQATKASVQVTENGQTELVRTHADTVGELLTDLGVEVEAHDELSHELSEPITFGMDVTYIPSKSINLAVDDKKSKSYFTTAKTVGEFLEEENVDVKERDDLSHEASAQVENGMDIHIDHAFQVAFDEGGEKEKVWTTASTVGEFLKNQDVELNKLDEIKPAKKDALKPDTKVTLTRVEKVTDIVEEEIGFTVETRNDDSMAKGKEKVVSSGEEGLVTKEYEVILKNGEEASRELVEETVEKESKKKIVAVGTKVSQPTRSASNSSSSSSSSNSATTVSRGNTSSSKTLYMHATAYTASCSGCSGVTATGINLNANPNAKVIAVDPSVIPLGTRVWVEGYGYAVAGDTGGAINGNRIDLHVSSQSKALSFGRRNVKVKILD</sequence>
<dbReference type="RefSeq" id="WP_135328774.1">
    <property type="nucleotide sequence ID" value="NZ_SRJC01000010.1"/>
</dbReference>
<dbReference type="Pfam" id="PF07501">
    <property type="entry name" value="G5"/>
    <property type="match status" value="1"/>
</dbReference>
<feature type="region of interest" description="Disordered" evidence="2">
    <location>
        <begin position="283"/>
        <end position="316"/>
    </location>
</feature>
<dbReference type="InterPro" id="IPR010611">
    <property type="entry name" value="3D_dom"/>
</dbReference>
<name>A0A4Z0GTC9_9BACI</name>
<evidence type="ECO:0000256" key="1">
    <source>
        <dbReference type="ARBA" id="ARBA00022729"/>
    </source>
</evidence>
<dbReference type="PROSITE" id="PS51109">
    <property type="entry name" value="G5"/>
    <property type="match status" value="1"/>
</dbReference>
<organism evidence="5 6">
    <name type="scientific">Halobacillus salinus</name>
    <dbReference type="NCBI Taxonomy" id="192814"/>
    <lineage>
        <taxon>Bacteria</taxon>
        <taxon>Bacillati</taxon>
        <taxon>Bacillota</taxon>
        <taxon>Bacilli</taxon>
        <taxon>Bacillales</taxon>
        <taxon>Bacillaceae</taxon>
        <taxon>Halobacillus</taxon>
    </lineage>
</organism>
<dbReference type="InterPro" id="IPR051933">
    <property type="entry name" value="Resuscitation_pf_RpfB"/>
</dbReference>
<evidence type="ECO:0000259" key="4">
    <source>
        <dbReference type="PROSITE" id="PS51109"/>
    </source>
</evidence>
<evidence type="ECO:0000256" key="2">
    <source>
        <dbReference type="SAM" id="MobiDB-lite"/>
    </source>
</evidence>
<dbReference type="PANTHER" id="PTHR39160:SF4">
    <property type="entry name" value="RESUSCITATION-PROMOTING FACTOR RPFB"/>
    <property type="match status" value="1"/>
</dbReference>
<dbReference type="GO" id="GO:0009254">
    <property type="term" value="P:peptidoglycan turnover"/>
    <property type="evidence" value="ECO:0007669"/>
    <property type="project" value="InterPro"/>
</dbReference>
<dbReference type="GO" id="GO:0004553">
    <property type="term" value="F:hydrolase activity, hydrolyzing O-glycosyl compounds"/>
    <property type="evidence" value="ECO:0007669"/>
    <property type="project" value="InterPro"/>
</dbReference>
<dbReference type="Proteomes" id="UP000297982">
    <property type="component" value="Unassembled WGS sequence"/>
</dbReference>
<dbReference type="AlphaFoldDB" id="A0A4Z0GTC9"/>
<feature type="compositionally biased region" description="Low complexity" evidence="2">
    <location>
        <begin position="293"/>
        <end position="307"/>
    </location>
</feature>
<reference evidence="5 6" key="1">
    <citation type="journal article" date="2003" name="Int. J. Syst. Evol. Microbiol.">
        <title>Halobacillus salinus sp. nov., isolated from a salt lake on the coast of the East Sea in Korea.</title>
        <authorList>
            <person name="Yoon J.H."/>
            <person name="Kang K.H."/>
            <person name="Park Y.H."/>
        </authorList>
    </citation>
    <scope>NUCLEOTIDE SEQUENCE [LARGE SCALE GENOMIC DNA]</scope>
    <source>
        <strain evidence="5 6">HSL-3</strain>
    </source>
</reference>
<evidence type="ECO:0000313" key="6">
    <source>
        <dbReference type="Proteomes" id="UP000297982"/>
    </source>
</evidence>
<dbReference type="GO" id="GO:0019867">
    <property type="term" value="C:outer membrane"/>
    <property type="evidence" value="ECO:0007669"/>
    <property type="project" value="InterPro"/>
</dbReference>
<gene>
    <name evidence="5" type="ORF">E4663_19070</name>
</gene>
<dbReference type="InterPro" id="IPR011098">
    <property type="entry name" value="G5_dom"/>
</dbReference>
<dbReference type="CDD" id="cd22786">
    <property type="entry name" value="DPBB_YuiC-like"/>
    <property type="match status" value="1"/>
</dbReference>
<dbReference type="EMBL" id="SRJC01000010">
    <property type="protein sequence ID" value="TGB00828.1"/>
    <property type="molecule type" value="Genomic_DNA"/>
</dbReference>
<dbReference type="Gene3D" id="2.20.230.10">
    <property type="entry name" value="Resuscitation-promoting factor rpfb"/>
    <property type="match status" value="1"/>
</dbReference>
<accession>A0A4Z0GTC9</accession>
<dbReference type="InterPro" id="IPR007137">
    <property type="entry name" value="DUF348"/>
</dbReference>
<keyword evidence="3" id="KW-0472">Membrane</keyword>
<feature type="domain" description="G5" evidence="4">
    <location>
        <begin position="207"/>
        <end position="287"/>
    </location>
</feature>
<keyword evidence="3" id="KW-0812">Transmembrane</keyword>
<dbReference type="STRING" id="192814.GCA_900166575_04038"/>
<dbReference type="PANTHER" id="PTHR39160">
    <property type="entry name" value="CELL WALL-BINDING PROTEIN YOCH"/>
    <property type="match status" value="1"/>
</dbReference>
<dbReference type="Gene3D" id="2.40.40.10">
    <property type="entry name" value="RlpA-like domain"/>
    <property type="match status" value="1"/>
</dbReference>
<dbReference type="Pfam" id="PF03990">
    <property type="entry name" value="DUF348"/>
    <property type="match status" value="3"/>
</dbReference>
<keyword evidence="1" id="KW-0732">Signal</keyword>
<dbReference type="Pfam" id="PF06725">
    <property type="entry name" value="3D"/>
    <property type="match status" value="1"/>
</dbReference>
<dbReference type="InterPro" id="IPR036908">
    <property type="entry name" value="RlpA-like_sf"/>
</dbReference>
<keyword evidence="3" id="KW-1133">Transmembrane helix</keyword>
<feature type="transmembrane region" description="Helical" evidence="3">
    <location>
        <begin position="12"/>
        <end position="34"/>
    </location>
</feature>
<dbReference type="SUPFAM" id="SSF50685">
    <property type="entry name" value="Barwin-like endoglucanases"/>
    <property type="match status" value="1"/>
</dbReference>
<protein>
    <submittedName>
        <fullName evidence="5">DUF348 domain-containing protein</fullName>
    </submittedName>
</protein>
<dbReference type="SMART" id="SM01208">
    <property type="entry name" value="G5"/>
    <property type="match status" value="1"/>
</dbReference>
<keyword evidence="6" id="KW-1185">Reference proteome</keyword>
<proteinExistence type="predicted"/>
<evidence type="ECO:0000313" key="5">
    <source>
        <dbReference type="EMBL" id="TGB00828.1"/>
    </source>
</evidence>
<comment type="caution">
    <text evidence="5">The sequence shown here is derived from an EMBL/GenBank/DDBJ whole genome shotgun (WGS) entry which is preliminary data.</text>
</comment>